<protein>
    <submittedName>
        <fullName evidence="1">Uncharacterized protein</fullName>
    </submittedName>
</protein>
<evidence type="ECO:0000313" key="1">
    <source>
        <dbReference type="EMBL" id="CAD85255.1"/>
    </source>
</evidence>
<accession>Q82UX3</accession>
<sequence>MLLLLTFIESPIAGIPEIRKHNCLVLPHIFVCLVITKSFGRVVTSGAAVTKRAAGYFGYLAHCAADETTWYACEQFVIGHARKAVTHFIYLA</sequence>
<organism evidence="1 2">
    <name type="scientific">Nitrosomonas europaea (strain ATCC 19718 / CIP 103999 / KCTC 2705 / NBRC 14298)</name>
    <dbReference type="NCBI Taxonomy" id="228410"/>
    <lineage>
        <taxon>Bacteria</taxon>
        <taxon>Pseudomonadati</taxon>
        <taxon>Pseudomonadota</taxon>
        <taxon>Betaproteobacteria</taxon>
        <taxon>Nitrosomonadales</taxon>
        <taxon>Nitrosomonadaceae</taxon>
        <taxon>Nitrosomonas</taxon>
    </lineage>
</organism>
<dbReference type="GeneID" id="87105782"/>
<dbReference type="RefSeq" id="WP_011111922.1">
    <property type="nucleotide sequence ID" value="NC_004757.1"/>
</dbReference>
<reference evidence="1 2" key="1">
    <citation type="journal article" date="2003" name="J. Bacteriol.">
        <title>Complete genome sequence of the ammonia-oxidizing bacterium and obligate chemolithoautotroph Nitrosomonas europaea.</title>
        <authorList>
            <person name="Chain P."/>
            <person name="Lamerdin J."/>
            <person name="Larimer F."/>
            <person name="Regala W."/>
            <person name="Land M."/>
            <person name="Hauser L."/>
            <person name="Hooper A."/>
            <person name="Klotz M."/>
            <person name="Norton J."/>
            <person name="Sayavedra-Soto L."/>
            <person name="Arciero D."/>
            <person name="Hommes N."/>
            <person name="Whittaker M."/>
            <person name="Arp D."/>
        </authorList>
    </citation>
    <scope>NUCLEOTIDE SEQUENCE [LARGE SCALE GENOMIC DNA]</scope>
    <source>
        <strain evidence="2">ATCC 19718 / CIP 103999 / KCTC 2705 / NBRC 14298</strain>
    </source>
</reference>
<keyword evidence="2" id="KW-1185">Reference proteome</keyword>
<dbReference type="HOGENOM" id="CLU_2410233_0_0_4"/>
<gene>
    <name evidence="1" type="ordered locus">NE1344</name>
</gene>
<dbReference type="KEGG" id="neu:NE1344"/>
<proteinExistence type="predicted"/>
<dbReference type="EMBL" id="AL954747">
    <property type="protein sequence ID" value="CAD85255.1"/>
    <property type="molecule type" value="Genomic_DNA"/>
</dbReference>
<evidence type="ECO:0000313" key="2">
    <source>
        <dbReference type="Proteomes" id="UP000001416"/>
    </source>
</evidence>
<dbReference type="Proteomes" id="UP000001416">
    <property type="component" value="Chromosome"/>
</dbReference>
<name>Q82UX3_NITEU</name>
<dbReference type="AlphaFoldDB" id="Q82UX3"/>